<protein>
    <submittedName>
        <fullName evidence="1 2">Uncharacterized protein</fullName>
    </submittedName>
</protein>
<sequence length="85" mass="10283">MLIKKNTSFIYDSESDLIIFTDYIPPQLQIVTLLFKTCTWYNWMRANNQLSTWDAFTHLLEMRFKSSSYENHQATLFKLCQKEKY</sequence>
<keyword evidence="3" id="KW-1185">Reference proteome</keyword>
<proteinExistence type="predicted"/>
<evidence type="ECO:0000313" key="3">
    <source>
        <dbReference type="Proteomes" id="UP000002051"/>
    </source>
</evidence>
<name>G7IFV7_MEDTR</name>
<evidence type="ECO:0000313" key="1">
    <source>
        <dbReference type="EMBL" id="AES64708.1"/>
    </source>
</evidence>
<dbReference type="EMBL" id="CM001218">
    <property type="protein sequence ID" value="AES64708.1"/>
    <property type="molecule type" value="Genomic_DNA"/>
</dbReference>
<dbReference type="Proteomes" id="UP000002051">
    <property type="component" value="Chromosome 2"/>
</dbReference>
<dbReference type="PaxDb" id="3880-AES64708"/>
<reference evidence="1 3" key="2">
    <citation type="journal article" date="2014" name="BMC Genomics">
        <title>An improved genome release (version Mt4.0) for the model legume Medicago truncatula.</title>
        <authorList>
            <person name="Tang H."/>
            <person name="Krishnakumar V."/>
            <person name="Bidwell S."/>
            <person name="Rosen B."/>
            <person name="Chan A."/>
            <person name="Zhou S."/>
            <person name="Gentzbittel L."/>
            <person name="Childs K.L."/>
            <person name="Yandell M."/>
            <person name="Gundlach H."/>
            <person name="Mayer K.F."/>
            <person name="Schwartz D.C."/>
            <person name="Town C.D."/>
        </authorList>
    </citation>
    <scope>GENOME REANNOTATION</scope>
    <source>
        <strain evidence="2 3">cv. Jemalong A17</strain>
    </source>
</reference>
<reference evidence="1 3" key="1">
    <citation type="journal article" date="2011" name="Nature">
        <title>The Medicago genome provides insight into the evolution of rhizobial symbioses.</title>
        <authorList>
            <person name="Young N.D."/>
            <person name="Debelle F."/>
            <person name="Oldroyd G.E."/>
            <person name="Geurts R."/>
            <person name="Cannon S.B."/>
            <person name="Udvardi M.K."/>
            <person name="Benedito V.A."/>
            <person name="Mayer K.F."/>
            <person name="Gouzy J."/>
            <person name="Schoof H."/>
            <person name="Van de Peer Y."/>
            <person name="Proost S."/>
            <person name="Cook D.R."/>
            <person name="Meyers B.C."/>
            <person name="Spannagl M."/>
            <person name="Cheung F."/>
            <person name="De Mita S."/>
            <person name="Krishnakumar V."/>
            <person name="Gundlach H."/>
            <person name="Zhou S."/>
            <person name="Mudge J."/>
            <person name="Bharti A.K."/>
            <person name="Murray J.D."/>
            <person name="Naoumkina M.A."/>
            <person name="Rosen B."/>
            <person name="Silverstein K.A."/>
            <person name="Tang H."/>
            <person name="Rombauts S."/>
            <person name="Zhao P.X."/>
            <person name="Zhou P."/>
            <person name="Barbe V."/>
            <person name="Bardou P."/>
            <person name="Bechner M."/>
            <person name="Bellec A."/>
            <person name="Berger A."/>
            <person name="Berges H."/>
            <person name="Bidwell S."/>
            <person name="Bisseling T."/>
            <person name="Choisne N."/>
            <person name="Couloux A."/>
            <person name="Denny R."/>
            <person name="Deshpande S."/>
            <person name="Dai X."/>
            <person name="Doyle J.J."/>
            <person name="Dudez A.M."/>
            <person name="Farmer A.D."/>
            <person name="Fouteau S."/>
            <person name="Franken C."/>
            <person name="Gibelin C."/>
            <person name="Gish J."/>
            <person name="Goldstein S."/>
            <person name="Gonzalez A.J."/>
            <person name="Green P.J."/>
            <person name="Hallab A."/>
            <person name="Hartog M."/>
            <person name="Hua A."/>
            <person name="Humphray S.J."/>
            <person name="Jeong D.H."/>
            <person name="Jing Y."/>
            <person name="Jocker A."/>
            <person name="Kenton S.M."/>
            <person name="Kim D.J."/>
            <person name="Klee K."/>
            <person name="Lai H."/>
            <person name="Lang C."/>
            <person name="Lin S."/>
            <person name="Macmil S.L."/>
            <person name="Magdelenat G."/>
            <person name="Matthews L."/>
            <person name="McCorrison J."/>
            <person name="Monaghan E.L."/>
            <person name="Mun J.H."/>
            <person name="Najar F.Z."/>
            <person name="Nicholson C."/>
            <person name="Noirot C."/>
            <person name="O'Bleness M."/>
            <person name="Paule C.R."/>
            <person name="Poulain J."/>
            <person name="Prion F."/>
            <person name="Qin B."/>
            <person name="Qu C."/>
            <person name="Retzel E.F."/>
            <person name="Riddle C."/>
            <person name="Sallet E."/>
            <person name="Samain S."/>
            <person name="Samson N."/>
            <person name="Sanders I."/>
            <person name="Saurat O."/>
            <person name="Scarpelli C."/>
            <person name="Schiex T."/>
            <person name="Segurens B."/>
            <person name="Severin A.J."/>
            <person name="Sherrier D.J."/>
            <person name="Shi R."/>
            <person name="Sims S."/>
            <person name="Singer S.R."/>
            <person name="Sinharoy S."/>
            <person name="Sterck L."/>
            <person name="Viollet A."/>
            <person name="Wang B.B."/>
            <person name="Wang K."/>
            <person name="Wang M."/>
            <person name="Wang X."/>
            <person name="Warfsmann J."/>
            <person name="Weissenbach J."/>
            <person name="White D.D."/>
            <person name="White J.D."/>
            <person name="Wiley G.B."/>
            <person name="Wincker P."/>
            <person name="Xing Y."/>
            <person name="Yang L."/>
            <person name="Yao Z."/>
            <person name="Ying F."/>
            <person name="Zhai J."/>
            <person name="Zhou L."/>
            <person name="Zuber A."/>
            <person name="Denarie J."/>
            <person name="Dixon R.A."/>
            <person name="May G.D."/>
            <person name="Schwartz D.C."/>
            <person name="Rogers J."/>
            <person name="Quetier F."/>
            <person name="Town C.D."/>
            <person name="Roe B.A."/>
        </authorList>
    </citation>
    <scope>NUCLEOTIDE SEQUENCE [LARGE SCALE GENOMIC DNA]</scope>
    <source>
        <strain evidence="1">A17</strain>
        <strain evidence="2 3">cv. Jemalong A17</strain>
    </source>
</reference>
<dbReference type="HOGENOM" id="CLU_2516012_0_0_1"/>
<evidence type="ECO:0000313" key="2">
    <source>
        <dbReference type="EnsemblPlants" id="AES64708"/>
    </source>
</evidence>
<gene>
    <name evidence="1" type="ordered locus">MTR_2g028880</name>
</gene>
<reference evidence="2" key="3">
    <citation type="submission" date="2015-04" db="UniProtKB">
        <authorList>
            <consortium name="EnsemblPlants"/>
        </authorList>
    </citation>
    <scope>IDENTIFICATION</scope>
    <source>
        <strain evidence="2">cv. Jemalong A17</strain>
    </source>
</reference>
<dbReference type="AlphaFoldDB" id="G7IFV7"/>
<dbReference type="EnsemblPlants" id="AES64708">
    <property type="protein sequence ID" value="AES64708"/>
    <property type="gene ID" value="MTR_2g028880"/>
</dbReference>
<organism evidence="1 3">
    <name type="scientific">Medicago truncatula</name>
    <name type="common">Barrel medic</name>
    <name type="synonym">Medicago tribuloides</name>
    <dbReference type="NCBI Taxonomy" id="3880"/>
    <lineage>
        <taxon>Eukaryota</taxon>
        <taxon>Viridiplantae</taxon>
        <taxon>Streptophyta</taxon>
        <taxon>Embryophyta</taxon>
        <taxon>Tracheophyta</taxon>
        <taxon>Spermatophyta</taxon>
        <taxon>Magnoliopsida</taxon>
        <taxon>eudicotyledons</taxon>
        <taxon>Gunneridae</taxon>
        <taxon>Pentapetalae</taxon>
        <taxon>rosids</taxon>
        <taxon>fabids</taxon>
        <taxon>Fabales</taxon>
        <taxon>Fabaceae</taxon>
        <taxon>Papilionoideae</taxon>
        <taxon>50 kb inversion clade</taxon>
        <taxon>NPAAA clade</taxon>
        <taxon>Hologalegina</taxon>
        <taxon>IRL clade</taxon>
        <taxon>Trifolieae</taxon>
        <taxon>Medicago</taxon>
    </lineage>
</organism>
<accession>G7IFV7</accession>